<dbReference type="EMBL" id="KI913154">
    <property type="protein sequence ID" value="ETV72524.1"/>
    <property type="molecule type" value="Genomic_DNA"/>
</dbReference>
<evidence type="ECO:0000313" key="1">
    <source>
        <dbReference type="EMBL" id="ETV72524.1"/>
    </source>
</evidence>
<organism evidence="1">
    <name type="scientific">Aphanomyces astaci</name>
    <name type="common">Crayfish plague agent</name>
    <dbReference type="NCBI Taxonomy" id="112090"/>
    <lineage>
        <taxon>Eukaryota</taxon>
        <taxon>Sar</taxon>
        <taxon>Stramenopiles</taxon>
        <taxon>Oomycota</taxon>
        <taxon>Saprolegniomycetes</taxon>
        <taxon>Saprolegniales</taxon>
        <taxon>Verrucalvaceae</taxon>
        <taxon>Aphanomyces</taxon>
    </lineage>
</organism>
<protein>
    <submittedName>
        <fullName evidence="1">Uncharacterized protein</fullName>
    </submittedName>
</protein>
<sequence>MTNSFPFEADAASEVSDSMGDPLREYVNSPYLRRRTVDGVRNRRLLRRDGVSPSFELSLDGVLYADDSLVLERVCLALGNTDDKSPLYSNKNWSMGMFRIFSGIGMVSRMN</sequence>
<dbReference type="GeneID" id="20814614"/>
<dbReference type="RefSeq" id="XP_009838206.1">
    <property type="nucleotide sequence ID" value="XM_009839904.1"/>
</dbReference>
<gene>
    <name evidence="1" type="ORF">H257_12618</name>
</gene>
<name>W4G0F9_APHAT</name>
<dbReference type="VEuPathDB" id="FungiDB:H257_12618"/>
<accession>W4G0F9</accession>
<reference evidence="1" key="1">
    <citation type="submission" date="2013-12" db="EMBL/GenBank/DDBJ databases">
        <title>The Genome Sequence of Aphanomyces astaci APO3.</title>
        <authorList>
            <consortium name="The Broad Institute Genomics Platform"/>
            <person name="Russ C."/>
            <person name="Tyler B."/>
            <person name="van West P."/>
            <person name="Dieguez-Uribeondo J."/>
            <person name="Young S.K."/>
            <person name="Zeng Q."/>
            <person name="Gargeya S."/>
            <person name="Fitzgerald M."/>
            <person name="Abouelleil A."/>
            <person name="Alvarado L."/>
            <person name="Chapman S.B."/>
            <person name="Gainer-Dewar J."/>
            <person name="Goldberg J."/>
            <person name="Griggs A."/>
            <person name="Gujja S."/>
            <person name="Hansen M."/>
            <person name="Howarth C."/>
            <person name="Imamovic A."/>
            <person name="Ireland A."/>
            <person name="Larimer J."/>
            <person name="McCowan C."/>
            <person name="Murphy C."/>
            <person name="Pearson M."/>
            <person name="Poon T.W."/>
            <person name="Priest M."/>
            <person name="Roberts A."/>
            <person name="Saif S."/>
            <person name="Shea T."/>
            <person name="Sykes S."/>
            <person name="Wortman J."/>
            <person name="Nusbaum C."/>
            <person name="Birren B."/>
        </authorList>
    </citation>
    <scope>NUCLEOTIDE SEQUENCE [LARGE SCALE GENOMIC DNA]</scope>
    <source>
        <strain evidence="1">APO3</strain>
    </source>
</reference>
<proteinExistence type="predicted"/>
<dbReference type="AlphaFoldDB" id="W4G0F9"/>